<name>A0A7G9ZBT3_9EURY</name>
<gene>
    <name evidence="1" type="ORF">GBAFDLPJ_00011</name>
</gene>
<proteinExistence type="predicted"/>
<accession>A0A7G9ZBT3</accession>
<organism evidence="1">
    <name type="scientific">Candidatus Methanophaga sp. ANME-1 ERB7</name>
    <dbReference type="NCBI Taxonomy" id="2759913"/>
    <lineage>
        <taxon>Archaea</taxon>
        <taxon>Methanobacteriati</taxon>
        <taxon>Methanobacteriota</taxon>
        <taxon>Stenosarchaea group</taxon>
        <taxon>Methanomicrobia</taxon>
        <taxon>Candidatus Methanophagales</taxon>
        <taxon>Candidatus Methanophagaceae</taxon>
        <taxon>Candidatus Methanophaga</taxon>
    </lineage>
</organism>
<dbReference type="EMBL" id="MT631700">
    <property type="protein sequence ID" value="QNO57717.1"/>
    <property type="molecule type" value="Genomic_DNA"/>
</dbReference>
<evidence type="ECO:0000313" key="1">
    <source>
        <dbReference type="EMBL" id="QNO57717.1"/>
    </source>
</evidence>
<reference evidence="1" key="1">
    <citation type="submission" date="2020-06" db="EMBL/GenBank/DDBJ databases">
        <title>Unique genomic features of the anaerobic methanotrophic archaea.</title>
        <authorList>
            <person name="Chadwick G.L."/>
            <person name="Skennerton C.T."/>
            <person name="Laso-Perez R."/>
            <person name="Leu A.O."/>
            <person name="Speth D.R."/>
            <person name="Yu H."/>
            <person name="Morgan-Lang C."/>
            <person name="Hatzenpichler R."/>
            <person name="Goudeau D."/>
            <person name="Malmstrom R."/>
            <person name="Brazelton W.J."/>
            <person name="Woyke T."/>
            <person name="Hallam S.J."/>
            <person name="Tyson G.W."/>
            <person name="Wegener G."/>
            <person name="Boetius A."/>
            <person name="Orphan V."/>
        </authorList>
    </citation>
    <scope>NUCLEOTIDE SEQUENCE</scope>
</reference>
<dbReference type="AlphaFoldDB" id="A0A7G9ZBT3"/>
<protein>
    <submittedName>
        <fullName evidence="1">Uncharacterized protein</fullName>
    </submittedName>
</protein>
<sequence>MYEQYWDAVGEQWDNILGLYKRFEAKKPVMLLDIQEQKIYAYPYNDFKSELSKKSQIQLEEQYEAAILDNEMVVFVRDTEKKELVSYSLEYREND</sequence>